<feature type="domain" description="Putative T7SS secretion signal" evidence="2">
    <location>
        <begin position="32"/>
        <end position="204"/>
    </location>
</feature>
<dbReference type="EMBL" id="CP108482">
    <property type="protein sequence ID" value="WUS60399.1"/>
    <property type="molecule type" value="Genomic_DNA"/>
</dbReference>
<dbReference type="Proteomes" id="UP001432014">
    <property type="component" value="Chromosome"/>
</dbReference>
<organism evidence="3 4">
    <name type="scientific">Kitasatospora herbaricolor</name>
    <dbReference type="NCBI Taxonomy" id="68217"/>
    <lineage>
        <taxon>Bacteria</taxon>
        <taxon>Bacillati</taxon>
        <taxon>Actinomycetota</taxon>
        <taxon>Actinomycetes</taxon>
        <taxon>Kitasatosporales</taxon>
        <taxon>Streptomycetaceae</taxon>
        <taxon>Kitasatospora</taxon>
    </lineage>
</organism>
<feature type="region of interest" description="Disordered" evidence="1">
    <location>
        <begin position="109"/>
        <end position="133"/>
    </location>
</feature>
<name>A0ABZ1WI08_9ACTN</name>
<evidence type="ECO:0000313" key="4">
    <source>
        <dbReference type="Proteomes" id="UP001432014"/>
    </source>
</evidence>
<keyword evidence="4" id="KW-1185">Reference proteome</keyword>
<feature type="compositionally biased region" description="Basic and acidic residues" evidence="1">
    <location>
        <begin position="109"/>
        <end position="123"/>
    </location>
</feature>
<evidence type="ECO:0000313" key="3">
    <source>
        <dbReference type="EMBL" id="WUS60399.1"/>
    </source>
</evidence>
<protein>
    <recommendedName>
        <fullName evidence="2">Putative T7SS secretion signal domain-containing protein</fullName>
    </recommendedName>
</protein>
<feature type="region of interest" description="Disordered" evidence="1">
    <location>
        <begin position="1"/>
        <end position="26"/>
    </location>
</feature>
<evidence type="ECO:0000259" key="2">
    <source>
        <dbReference type="Pfam" id="PF21725"/>
    </source>
</evidence>
<dbReference type="InterPro" id="IPR049082">
    <property type="entry name" value="T7SS_signal"/>
</dbReference>
<accession>A0ABZ1WI08</accession>
<reference evidence="3 4" key="1">
    <citation type="submission" date="2022-10" db="EMBL/GenBank/DDBJ databases">
        <title>The complete genomes of actinobacterial strains from the NBC collection.</title>
        <authorList>
            <person name="Joergensen T.S."/>
            <person name="Alvarez Arevalo M."/>
            <person name="Sterndorff E.B."/>
            <person name="Faurdal D."/>
            <person name="Vuksanovic O."/>
            <person name="Mourched A.-S."/>
            <person name="Charusanti P."/>
            <person name="Shaw S."/>
            <person name="Blin K."/>
            <person name="Weber T."/>
        </authorList>
    </citation>
    <scope>NUCLEOTIDE SEQUENCE [LARGE SCALE GENOMIC DNA]</scope>
    <source>
        <strain evidence="3 4">NBC_01247</strain>
    </source>
</reference>
<sequence>MSGPFGGYPWGSPDRDGFEALGFDPAPGSLPGIESMVRDLQRAAKELQDAHTSVLRASNNGQAWQGEAADAFSARIAKLPQQLATAQDSFTSAYRTMDSWHGRLADLQRRADEEERQAKDARDRRNRAAGNPDLKLAGLSFGDDRQLADAEARYKAANAELATADAELSAIVAQAKHMRGDHDRLAQEAAAAIARAASRAPDGPGWFAKLVDGIEGFVAANLELADAALKWVQDHANAIAAIGDLLSNASTAVGLAGLALHCIPTPWTEAAAVALDGVSVGLAGGALAAHSVAALAGADVPPMSFATDIMGTVPVVGSLGKLGKAGAALARAGDEANVVGAAGTSLSVTGWLMDSSGLRVFLPRNDRQGIETATGGSLLVGIENSWHDGYQKDKAATREKAGASR</sequence>
<evidence type="ECO:0000256" key="1">
    <source>
        <dbReference type="SAM" id="MobiDB-lite"/>
    </source>
</evidence>
<gene>
    <name evidence="3" type="ORF">OG469_35875</name>
</gene>
<dbReference type="InterPro" id="IPR036689">
    <property type="entry name" value="ESAT-6-like_sf"/>
</dbReference>
<dbReference type="RefSeq" id="WP_329493502.1">
    <property type="nucleotide sequence ID" value="NZ_CP108460.1"/>
</dbReference>
<dbReference type="SUPFAM" id="SSF140453">
    <property type="entry name" value="EsxAB dimer-like"/>
    <property type="match status" value="1"/>
</dbReference>
<proteinExistence type="predicted"/>
<dbReference type="Pfam" id="PF21725">
    <property type="entry name" value="T7SS_signal"/>
    <property type="match status" value="1"/>
</dbReference>